<name>A0ABS1KKG8_9BACT</name>
<evidence type="ECO:0000313" key="2">
    <source>
        <dbReference type="Proteomes" id="UP000613030"/>
    </source>
</evidence>
<reference evidence="1 2" key="1">
    <citation type="submission" date="2021-01" db="EMBL/GenBank/DDBJ databases">
        <title>Chryseolinea sp. Jin1 Genome sequencing and assembly.</title>
        <authorList>
            <person name="Kim I."/>
        </authorList>
    </citation>
    <scope>NUCLEOTIDE SEQUENCE [LARGE SCALE GENOMIC DNA]</scope>
    <source>
        <strain evidence="1 2">Jin1</strain>
    </source>
</reference>
<evidence type="ECO:0000313" key="1">
    <source>
        <dbReference type="EMBL" id="MBL0739819.1"/>
    </source>
</evidence>
<dbReference type="EMBL" id="JAERRB010000001">
    <property type="protein sequence ID" value="MBL0739819.1"/>
    <property type="molecule type" value="Genomic_DNA"/>
</dbReference>
<gene>
    <name evidence="1" type="ORF">JI741_01255</name>
</gene>
<organism evidence="1 2">
    <name type="scientific">Chryseolinea lacunae</name>
    <dbReference type="NCBI Taxonomy" id="2801331"/>
    <lineage>
        <taxon>Bacteria</taxon>
        <taxon>Pseudomonadati</taxon>
        <taxon>Bacteroidota</taxon>
        <taxon>Cytophagia</taxon>
        <taxon>Cytophagales</taxon>
        <taxon>Fulvivirgaceae</taxon>
        <taxon>Chryseolinea</taxon>
    </lineage>
</organism>
<protein>
    <recommendedName>
        <fullName evidence="3">Prevent-host-death protein</fullName>
    </recommendedName>
</protein>
<keyword evidence="2" id="KW-1185">Reference proteome</keyword>
<sequence>MKTIANKQTIRANAPQQYLTQQETDRITSNREMIKKHEEAKAFFKDVNLSKFLEEAKAHEQVMGRK</sequence>
<comment type="caution">
    <text evidence="1">The sequence shown here is derived from an EMBL/GenBank/DDBJ whole genome shotgun (WGS) entry which is preliminary data.</text>
</comment>
<dbReference type="Proteomes" id="UP000613030">
    <property type="component" value="Unassembled WGS sequence"/>
</dbReference>
<accession>A0ABS1KKG8</accession>
<dbReference type="RefSeq" id="WP_202006786.1">
    <property type="nucleotide sequence ID" value="NZ_JAERRB010000001.1"/>
</dbReference>
<evidence type="ECO:0008006" key="3">
    <source>
        <dbReference type="Google" id="ProtNLM"/>
    </source>
</evidence>
<proteinExistence type="predicted"/>